<accession>A0ABT4CRL1</accession>
<reference evidence="2" key="1">
    <citation type="submission" date="2022-12" db="EMBL/GenBank/DDBJ databases">
        <authorList>
            <person name="Wang J."/>
        </authorList>
    </citation>
    <scope>NUCLEOTIDE SEQUENCE</scope>
    <source>
        <strain evidence="2">HY-42-06</strain>
    </source>
</reference>
<dbReference type="PANTHER" id="PTHR37841:SF1">
    <property type="entry name" value="DUF3298 DOMAIN-CONTAINING PROTEIN"/>
    <property type="match status" value="1"/>
</dbReference>
<dbReference type="RefSeq" id="WP_268050572.1">
    <property type="nucleotide sequence ID" value="NZ_JAPQES010000005.1"/>
</dbReference>
<protein>
    <submittedName>
        <fullName evidence="2">WG repeat-containing protein</fullName>
    </submittedName>
</protein>
<name>A0ABT4CRL1_9CLOT</name>
<evidence type="ECO:0000313" key="2">
    <source>
        <dbReference type="EMBL" id="MCY6371691.1"/>
    </source>
</evidence>
<keyword evidence="3" id="KW-1185">Reference proteome</keyword>
<dbReference type="Proteomes" id="UP001079657">
    <property type="component" value="Unassembled WGS sequence"/>
</dbReference>
<keyword evidence="1" id="KW-0812">Transmembrane</keyword>
<proteinExistence type="predicted"/>
<dbReference type="EMBL" id="JAPQES010000005">
    <property type="protein sequence ID" value="MCY6371691.1"/>
    <property type="molecule type" value="Genomic_DNA"/>
</dbReference>
<keyword evidence="1" id="KW-0472">Membrane</keyword>
<keyword evidence="1" id="KW-1133">Transmembrane helix</keyword>
<dbReference type="Pfam" id="PF14903">
    <property type="entry name" value="WG_beta_rep"/>
    <property type="match status" value="6"/>
</dbReference>
<dbReference type="InterPro" id="IPR032774">
    <property type="entry name" value="WG_beta_rep"/>
</dbReference>
<dbReference type="PANTHER" id="PTHR37841">
    <property type="entry name" value="GLR2918 PROTEIN"/>
    <property type="match status" value="1"/>
</dbReference>
<dbReference type="SUPFAM" id="SSF69360">
    <property type="entry name" value="Cell wall binding repeat"/>
    <property type="match status" value="1"/>
</dbReference>
<comment type="caution">
    <text evidence="2">The sequence shown here is derived from an EMBL/GenBank/DDBJ whole genome shotgun (WGS) entry which is preliminary data.</text>
</comment>
<gene>
    <name evidence="2" type="ORF">OXH55_13680</name>
</gene>
<organism evidence="2 3">
    <name type="scientific">Clostridium ganghwense</name>
    <dbReference type="NCBI Taxonomy" id="312089"/>
    <lineage>
        <taxon>Bacteria</taxon>
        <taxon>Bacillati</taxon>
        <taxon>Bacillota</taxon>
        <taxon>Clostridia</taxon>
        <taxon>Eubacteriales</taxon>
        <taxon>Clostridiaceae</taxon>
        <taxon>Clostridium</taxon>
    </lineage>
</organism>
<evidence type="ECO:0000256" key="1">
    <source>
        <dbReference type="SAM" id="Phobius"/>
    </source>
</evidence>
<evidence type="ECO:0000313" key="3">
    <source>
        <dbReference type="Proteomes" id="UP001079657"/>
    </source>
</evidence>
<feature type="transmembrane region" description="Helical" evidence="1">
    <location>
        <begin position="12"/>
        <end position="34"/>
    </location>
</feature>
<sequence length="442" mass="50534">MKKRTGTNNKILIAIIILLFSILMAIVIAFYKVYMTSSKSSVKQTKNIQQVQNQEVEKQNDVENGKLLLVSEREGLYSCNMKYINSKNGKVVLDLGYNYYDANDFSEGLACVHKEVNRTYDKSVNIYSIQSKSGYIDEKGNIAIQIKFDRAGDFSEGLAAVVVNKKIGYINKKGEFVIEPQFDPLYNPEDVNWRYSAIFSRFKFSQGLAPIRKNKKWGYINQKGEFVIKPQFDCAGTFSEDLAPVMKGEKWGYINKKGEFVIEPQFLDANIFSEGLAFVEARNKELNGRHLWGIIDKNGNFIKEPVYEYGGPFSEGLAAVASSDYTIAYINKEAKVVIPYRFRDAWPFSQGLARISTSNSTANSTAYIDKKGNIVYGNLGKVKKKQSTNKHSKAYMEYNKNHSNTYDDESYVPDYDNMTDEEFKEVYKKEMEHFSDWSNVDK</sequence>